<dbReference type="GO" id="GO:0016405">
    <property type="term" value="F:CoA-ligase activity"/>
    <property type="evidence" value="ECO:0007669"/>
    <property type="project" value="TreeGrafter"/>
</dbReference>
<dbReference type="Gene3D" id="3.40.50.980">
    <property type="match status" value="2"/>
</dbReference>
<dbReference type="AlphaFoldDB" id="A0A0A5G457"/>
<evidence type="ECO:0000313" key="3">
    <source>
        <dbReference type="Proteomes" id="UP000030401"/>
    </source>
</evidence>
<dbReference type="PANTHER" id="PTHR24096">
    <property type="entry name" value="LONG-CHAIN-FATTY-ACID--COA LIGASE"/>
    <property type="match status" value="1"/>
</dbReference>
<keyword evidence="2" id="KW-0436">Ligase</keyword>
<protein>
    <submittedName>
        <fullName evidence="2">O-succinylbenzoate-CoA ligase</fullName>
    </submittedName>
</protein>
<dbReference type="RefSeq" id="WP_052127283.1">
    <property type="nucleotide sequence ID" value="NZ_AVPG01000018.1"/>
</dbReference>
<sequence length="297" mass="33496">MNGSEVLAMQVRRHPQHEAIVSGSNRITYEEWDKTVNQLANGLASLGVDKGDKVILHMPNTEEFLNVYYAVQRLDAIIVPINAKLVYDEIQYIVEHSDAKAFLTHDLLFSQVMSLAEFDLICLKTGEAAAGWRSMEHVIQNADLTPRVSTSKEDDEVALLYTSGTTGKQKGVLFTNRNIQTVATMMAIEMKMDLQSRVLHMMPLSHSAPLHLFMLSATYVGATHVLAPTFTPDLLLDLVAREHVTHFFGAPVAYLLTAKHPNIQDYDLSSMTYWVYGGAPLDYKYLHYIHHIKYLCR</sequence>
<proteinExistence type="predicted"/>
<accession>A0A0A5G457</accession>
<evidence type="ECO:0000259" key="1">
    <source>
        <dbReference type="Pfam" id="PF00501"/>
    </source>
</evidence>
<dbReference type="Pfam" id="PF00501">
    <property type="entry name" value="AMP-binding"/>
    <property type="match status" value="1"/>
</dbReference>
<gene>
    <name evidence="2" type="ORF">N784_06665</name>
</gene>
<dbReference type="SUPFAM" id="SSF56801">
    <property type="entry name" value="Acetyl-CoA synthetase-like"/>
    <property type="match status" value="1"/>
</dbReference>
<evidence type="ECO:0000313" key="2">
    <source>
        <dbReference type="EMBL" id="KGX85870.1"/>
    </source>
</evidence>
<name>A0A0A5G457_9BACI</name>
<dbReference type="OrthoDB" id="9765680at2"/>
<dbReference type="PANTHER" id="PTHR24096:SF267">
    <property type="entry name" value="MALONATE--COA LIGASE ACSF3, MITOCHONDRIAL"/>
    <property type="match status" value="1"/>
</dbReference>
<comment type="caution">
    <text evidence="2">The sequence shown here is derived from an EMBL/GenBank/DDBJ whole genome shotgun (WGS) entry which is preliminary data.</text>
</comment>
<dbReference type="eggNOG" id="COG0318">
    <property type="taxonomic scope" value="Bacteria"/>
</dbReference>
<dbReference type="Proteomes" id="UP000030401">
    <property type="component" value="Unassembled WGS sequence"/>
</dbReference>
<dbReference type="EMBL" id="AVPG01000018">
    <property type="protein sequence ID" value="KGX85870.1"/>
    <property type="molecule type" value="Genomic_DNA"/>
</dbReference>
<dbReference type="STRING" id="1385512.N784_06665"/>
<reference evidence="2 3" key="1">
    <citation type="submission" date="2013-08" db="EMBL/GenBank/DDBJ databases">
        <authorList>
            <person name="Huang J."/>
            <person name="Wang G."/>
        </authorList>
    </citation>
    <scope>NUCLEOTIDE SEQUENCE [LARGE SCALE GENOMIC DNA]</scope>
    <source>
        <strain evidence="2 3">JSM 072002</strain>
    </source>
</reference>
<feature type="domain" description="AMP-dependent synthetase/ligase" evidence="1">
    <location>
        <begin position="9"/>
        <end position="283"/>
    </location>
</feature>
<organism evidence="2 3">
    <name type="scientific">Pontibacillus litoralis JSM 072002</name>
    <dbReference type="NCBI Taxonomy" id="1385512"/>
    <lineage>
        <taxon>Bacteria</taxon>
        <taxon>Bacillati</taxon>
        <taxon>Bacillota</taxon>
        <taxon>Bacilli</taxon>
        <taxon>Bacillales</taxon>
        <taxon>Bacillaceae</taxon>
        <taxon>Pontibacillus</taxon>
    </lineage>
</organism>
<dbReference type="InterPro" id="IPR000873">
    <property type="entry name" value="AMP-dep_synth/lig_dom"/>
</dbReference>
<keyword evidence="3" id="KW-1185">Reference proteome</keyword>